<evidence type="ECO:0000256" key="6">
    <source>
        <dbReference type="ARBA" id="ARBA00023136"/>
    </source>
</evidence>
<sequence length="636" mass="67646">MTRPLVGVDEVTAPDWLQIGQQAAGSGLRTALRSLPGAVTLVSSLAWRTSRRLTLAVVVLQLAAGCVAAFGLLATADVLTALLAGGPTPDRLVAALPAVAQLVALLSGRAILDALGGAAQSALRPRIEQAAQHELHRAVADVSLIAFEDSEYVDLLRQGQERGVRSIEISVRGVADLAKSMIQLVAAVVTAGLLHPLLAPLVLFAVVPEMLASARAVQLQYYSFLRMVSLRRRQSIASGLLTGRATAAEMRACTAGPALLAEYLRISTRLTKEAQRVEMAKSGVNLVGRAVAGLGTAIGFGVLGLMLYADWLPLALAGTAVMAMRLAGTALSNSMAGVTQIYENSLYIELYTTLLEQTRRHTTPVTGKTAPSDPRRISLEAVSFTYPGQPEPALRDLNLVIRKGQTVALVGENGSGKTTLAKLLTGLYAPNEGRVCWNGIDLATVDAHTVHDRIAIVAQDPARWPMSAYDNIRIGRLESPNDLDQALAGSGADEVIAELPAGGDTVLSREFKAGRDLSGGQWQRIGLARGLYRDAPILVADEPTAAMDARAEQAAFDSLRRIGTGRTKILITHRLVNVRYADLIVVLEHGRIVEQGSHTELLARGGVYAGLYELQASAYLSPDPRAEPERLLRPAN</sequence>
<dbReference type="SMART" id="SM00382">
    <property type="entry name" value="AAA"/>
    <property type="match status" value="1"/>
</dbReference>
<dbReference type="InterPro" id="IPR003439">
    <property type="entry name" value="ABC_transporter-like_ATP-bd"/>
</dbReference>
<keyword evidence="4 10" id="KW-0067">ATP-binding</keyword>
<feature type="transmembrane region" description="Helical" evidence="7">
    <location>
        <begin position="53"/>
        <end position="74"/>
    </location>
</feature>
<keyword evidence="2 7" id="KW-0812">Transmembrane</keyword>
<evidence type="ECO:0000256" key="1">
    <source>
        <dbReference type="ARBA" id="ARBA00004651"/>
    </source>
</evidence>
<dbReference type="InterPro" id="IPR003593">
    <property type="entry name" value="AAA+_ATPase"/>
</dbReference>
<comment type="caution">
    <text evidence="10">The sequence shown here is derived from an EMBL/GenBank/DDBJ whole genome shotgun (WGS) entry which is preliminary data.</text>
</comment>
<dbReference type="SUPFAM" id="SSF52540">
    <property type="entry name" value="P-loop containing nucleoside triphosphate hydrolases"/>
    <property type="match status" value="1"/>
</dbReference>
<evidence type="ECO:0000256" key="7">
    <source>
        <dbReference type="SAM" id="Phobius"/>
    </source>
</evidence>
<accession>A0ABN2ICK1</accession>
<evidence type="ECO:0000313" key="11">
    <source>
        <dbReference type="Proteomes" id="UP001500280"/>
    </source>
</evidence>
<feature type="domain" description="ABC transporter" evidence="8">
    <location>
        <begin position="377"/>
        <end position="614"/>
    </location>
</feature>
<dbReference type="PANTHER" id="PTHR43394">
    <property type="entry name" value="ATP-DEPENDENT PERMEASE MDL1, MITOCHONDRIAL"/>
    <property type="match status" value="1"/>
</dbReference>
<feature type="transmembrane region" description="Helical" evidence="7">
    <location>
        <begin position="286"/>
        <end position="308"/>
    </location>
</feature>
<protein>
    <submittedName>
        <fullName evidence="10">ABC transporter ATP-binding protein</fullName>
    </submittedName>
</protein>
<dbReference type="PROSITE" id="PS50929">
    <property type="entry name" value="ABC_TM1F"/>
    <property type="match status" value="1"/>
</dbReference>
<dbReference type="PROSITE" id="PS50893">
    <property type="entry name" value="ABC_TRANSPORTER_2"/>
    <property type="match status" value="1"/>
</dbReference>
<evidence type="ECO:0000256" key="2">
    <source>
        <dbReference type="ARBA" id="ARBA00022692"/>
    </source>
</evidence>
<evidence type="ECO:0000256" key="3">
    <source>
        <dbReference type="ARBA" id="ARBA00022741"/>
    </source>
</evidence>
<dbReference type="Gene3D" id="1.20.1560.10">
    <property type="entry name" value="ABC transporter type 1, transmembrane domain"/>
    <property type="match status" value="1"/>
</dbReference>
<dbReference type="InterPro" id="IPR027417">
    <property type="entry name" value="P-loop_NTPase"/>
</dbReference>
<name>A0ABN2ICK1_9ACTN</name>
<dbReference type="EMBL" id="BAAANF010000018">
    <property type="protein sequence ID" value="GAA1702436.1"/>
    <property type="molecule type" value="Genomic_DNA"/>
</dbReference>
<gene>
    <name evidence="10" type="ORF">GCM10009745_57160</name>
</gene>
<dbReference type="PROSITE" id="PS00211">
    <property type="entry name" value="ABC_TRANSPORTER_1"/>
    <property type="match status" value="1"/>
</dbReference>
<keyword evidence="3" id="KW-0547">Nucleotide-binding</keyword>
<dbReference type="GO" id="GO:0005524">
    <property type="term" value="F:ATP binding"/>
    <property type="evidence" value="ECO:0007669"/>
    <property type="project" value="UniProtKB-KW"/>
</dbReference>
<reference evidence="10 11" key="1">
    <citation type="journal article" date="2019" name="Int. J. Syst. Evol. Microbiol.">
        <title>The Global Catalogue of Microorganisms (GCM) 10K type strain sequencing project: providing services to taxonomists for standard genome sequencing and annotation.</title>
        <authorList>
            <consortium name="The Broad Institute Genomics Platform"/>
            <consortium name="The Broad Institute Genome Sequencing Center for Infectious Disease"/>
            <person name="Wu L."/>
            <person name="Ma J."/>
        </authorList>
    </citation>
    <scope>NUCLEOTIDE SEQUENCE [LARGE SCALE GENOMIC DNA]</scope>
    <source>
        <strain evidence="10 11">JCM 14307</strain>
    </source>
</reference>
<dbReference type="InterPro" id="IPR011527">
    <property type="entry name" value="ABC1_TM_dom"/>
</dbReference>
<keyword evidence="6 7" id="KW-0472">Membrane</keyword>
<feature type="transmembrane region" description="Helical" evidence="7">
    <location>
        <begin position="181"/>
        <end position="207"/>
    </location>
</feature>
<dbReference type="RefSeq" id="WP_344158562.1">
    <property type="nucleotide sequence ID" value="NZ_BAAANF010000018.1"/>
</dbReference>
<keyword evidence="11" id="KW-1185">Reference proteome</keyword>
<evidence type="ECO:0000259" key="9">
    <source>
        <dbReference type="PROSITE" id="PS50929"/>
    </source>
</evidence>
<evidence type="ECO:0000313" key="10">
    <source>
        <dbReference type="EMBL" id="GAA1702436.1"/>
    </source>
</evidence>
<keyword evidence="5 7" id="KW-1133">Transmembrane helix</keyword>
<evidence type="ECO:0000256" key="5">
    <source>
        <dbReference type="ARBA" id="ARBA00022989"/>
    </source>
</evidence>
<dbReference type="SUPFAM" id="SSF90123">
    <property type="entry name" value="ABC transporter transmembrane region"/>
    <property type="match status" value="1"/>
</dbReference>
<dbReference type="InterPro" id="IPR036640">
    <property type="entry name" value="ABC1_TM_sf"/>
</dbReference>
<dbReference type="Pfam" id="PF00005">
    <property type="entry name" value="ABC_tran"/>
    <property type="match status" value="1"/>
</dbReference>
<proteinExistence type="predicted"/>
<organism evidence="10 11">
    <name type="scientific">Kribbella yunnanensis</name>
    <dbReference type="NCBI Taxonomy" id="190194"/>
    <lineage>
        <taxon>Bacteria</taxon>
        <taxon>Bacillati</taxon>
        <taxon>Actinomycetota</taxon>
        <taxon>Actinomycetes</taxon>
        <taxon>Propionibacteriales</taxon>
        <taxon>Kribbellaceae</taxon>
        <taxon>Kribbella</taxon>
    </lineage>
</organism>
<comment type="subcellular location">
    <subcellularLocation>
        <location evidence="1">Cell membrane</location>
        <topology evidence="1">Multi-pass membrane protein</topology>
    </subcellularLocation>
</comment>
<evidence type="ECO:0000259" key="8">
    <source>
        <dbReference type="PROSITE" id="PS50893"/>
    </source>
</evidence>
<dbReference type="Gene3D" id="3.40.50.300">
    <property type="entry name" value="P-loop containing nucleotide triphosphate hydrolases"/>
    <property type="match status" value="1"/>
</dbReference>
<dbReference type="Proteomes" id="UP001500280">
    <property type="component" value="Unassembled WGS sequence"/>
</dbReference>
<dbReference type="PANTHER" id="PTHR43394:SF1">
    <property type="entry name" value="ATP-BINDING CASSETTE SUB-FAMILY B MEMBER 10, MITOCHONDRIAL"/>
    <property type="match status" value="1"/>
</dbReference>
<dbReference type="InterPro" id="IPR017871">
    <property type="entry name" value="ABC_transporter-like_CS"/>
</dbReference>
<feature type="domain" description="ABC transmembrane type-1" evidence="9">
    <location>
        <begin position="55"/>
        <end position="343"/>
    </location>
</feature>
<evidence type="ECO:0000256" key="4">
    <source>
        <dbReference type="ARBA" id="ARBA00022840"/>
    </source>
</evidence>
<dbReference type="InterPro" id="IPR039421">
    <property type="entry name" value="Type_1_exporter"/>
</dbReference>